<accession>A0ABV3G3A1</accession>
<protein>
    <submittedName>
        <fullName evidence="2">Class I adenylate-forming enzyme family protein</fullName>
    </submittedName>
</protein>
<dbReference type="InterPro" id="IPR000873">
    <property type="entry name" value="AMP-dep_synth/lig_dom"/>
</dbReference>
<name>A0ABV3G3A1_9NOCA</name>
<dbReference type="PANTHER" id="PTHR43767:SF1">
    <property type="entry name" value="NONRIBOSOMAL PEPTIDE SYNTHASE PES1 (EUROFUNG)-RELATED"/>
    <property type="match status" value="1"/>
</dbReference>
<dbReference type="Proteomes" id="UP001551695">
    <property type="component" value="Unassembled WGS sequence"/>
</dbReference>
<feature type="domain" description="AMP-dependent synthetase/ligase" evidence="1">
    <location>
        <begin position="27"/>
        <end position="391"/>
    </location>
</feature>
<evidence type="ECO:0000313" key="3">
    <source>
        <dbReference type="Proteomes" id="UP001551695"/>
    </source>
</evidence>
<dbReference type="Pfam" id="PF00501">
    <property type="entry name" value="AMP-binding"/>
    <property type="match status" value="1"/>
</dbReference>
<dbReference type="InterPro" id="IPR050237">
    <property type="entry name" value="ATP-dep_AMP-bd_enzyme"/>
</dbReference>
<dbReference type="InterPro" id="IPR042099">
    <property type="entry name" value="ANL_N_sf"/>
</dbReference>
<reference evidence="2 3" key="1">
    <citation type="submission" date="2024-06" db="EMBL/GenBank/DDBJ databases">
        <title>The Natural Products Discovery Center: Release of the First 8490 Sequenced Strains for Exploring Actinobacteria Biosynthetic Diversity.</title>
        <authorList>
            <person name="Kalkreuter E."/>
            <person name="Kautsar S.A."/>
            <person name="Yang D."/>
            <person name="Bader C.D."/>
            <person name="Teijaro C.N."/>
            <person name="Fluegel L."/>
            <person name="Davis C.M."/>
            <person name="Simpson J.R."/>
            <person name="Lauterbach L."/>
            <person name="Steele A.D."/>
            <person name="Gui C."/>
            <person name="Meng S."/>
            <person name="Li G."/>
            <person name="Viehrig K."/>
            <person name="Ye F."/>
            <person name="Su P."/>
            <person name="Kiefer A.F."/>
            <person name="Nichols A."/>
            <person name="Cepeda A.J."/>
            <person name="Yan W."/>
            <person name="Fan B."/>
            <person name="Jiang Y."/>
            <person name="Adhikari A."/>
            <person name="Zheng C.-J."/>
            <person name="Schuster L."/>
            <person name="Cowan T.M."/>
            <person name="Smanski M.J."/>
            <person name="Chevrette M.G."/>
            <person name="De Carvalho L.P.S."/>
            <person name="Shen B."/>
        </authorList>
    </citation>
    <scope>NUCLEOTIDE SEQUENCE [LARGE SCALE GENOMIC DNA]</scope>
    <source>
        <strain evidence="2 3">NPDC050403</strain>
    </source>
</reference>
<gene>
    <name evidence="2" type="ORF">AB0I48_31730</name>
</gene>
<dbReference type="PANTHER" id="PTHR43767">
    <property type="entry name" value="LONG-CHAIN-FATTY-ACID--COA LIGASE"/>
    <property type="match status" value="1"/>
</dbReference>
<dbReference type="EMBL" id="JBFAKC010000019">
    <property type="protein sequence ID" value="MEV0712140.1"/>
    <property type="molecule type" value="Genomic_DNA"/>
</dbReference>
<dbReference type="CDD" id="cd04433">
    <property type="entry name" value="AFD_class_I"/>
    <property type="match status" value="1"/>
</dbReference>
<dbReference type="SUPFAM" id="SSF56801">
    <property type="entry name" value="Acetyl-CoA synthetase-like"/>
    <property type="match status" value="1"/>
</dbReference>
<organism evidence="2 3">
    <name type="scientific">Nocardia aurea</name>
    <dbReference type="NCBI Taxonomy" id="2144174"/>
    <lineage>
        <taxon>Bacteria</taxon>
        <taxon>Bacillati</taxon>
        <taxon>Actinomycetota</taxon>
        <taxon>Actinomycetes</taxon>
        <taxon>Mycobacteriales</taxon>
        <taxon>Nocardiaceae</taxon>
        <taxon>Nocardia</taxon>
    </lineage>
</organism>
<dbReference type="Gene3D" id="3.30.300.30">
    <property type="match status" value="1"/>
</dbReference>
<dbReference type="Gene3D" id="3.40.50.12780">
    <property type="entry name" value="N-terminal domain of ligase-like"/>
    <property type="match status" value="1"/>
</dbReference>
<sequence length="543" mass="57662">MAQVHEQDREAEAVVPRTVDELVRSRAVANAAQPAVIDPTAHLTYAELDITTEHLAAAFIEAGIAAGTRVGLVMPNGIGWVRIAIALTRIGAVLVPLSTLLKTPELIAQLRVAAVQTLIATEEFRGHRYADGLRAALALPDDDATILHPELPALRRIWTVEHTARLPVTPEAAAVARTSAATVTAADPLTIMFTSGSRGLPKGVIHSHGNAFGAVRSGLAGRCIDGDTRLYLPMPFFWVGGFGGGVLSALLAGATLVTEEIPGPETTLRLLERERVTLFRGWPDQAEALARQADSIGADLSALRPGSLDALLPAKHRARPGTRANLFGMTESFGPYSGYPADTDMPESAFGSCGKPFDGMQVRIADPADGAPAPTGSIGEILLRGPHMLRGMCGRSREDLLTEDGFYRTGDLGRLDEAGFLFYHGRSDDMFKVSGATVYPSEVEKALRGVTGVENAFVTSVDAGRGDQVAAAVVCDRAATAARIRAGARDLLSTFKIPTIWLLLESDESIPRGSTGKVDLNGLRDLLSRKGYAADELRSEPTP</sequence>
<keyword evidence="3" id="KW-1185">Reference proteome</keyword>
<evidence type="ECO:0000313" key="2">
    <source>
        <dbReference type="EMBL" id="MEV0712140.1"/>
    </source>
</evidence>
<dbReference type="InterPro" id="IPR045851">
    <property type="entry name" value="AMP-bd_C_sf"/>
</dbReference>
<comment type="caution">
    <text evidence="2">The sequence shown here is derived from an EMBL/GenBank/DDBJ whole genome shotgun (WGS) entry which is preliminary data.</text>
</comment>
<proteinExistence type="predicted"/>
<dbReference type="RefSeq" id="WP_357789137.1">
    <property type="nucleotide sequence ID" value="NZ_JBFAKC010000019.1"/>
</dbReference>
<evidence type="ECO:0000259" key="1">
    <source>
        <dbReference type="Pfam" id="PF00501"/>
    </source>
</evidence>